<keyword evidence="2" id="KW-1185">Reference proteome</keyword>
<dbReference type="EMBL" id="JAUTXU010000117">
    <property type="protein sequence ID" value="KAK3706719.1"/>
    <property type="molecule type" value="Genomic_DNA"/>
</dbReference>
<evidence type="ECO:0000313" key="2">
    <source>
        <dbReference type="Proteomes" id="UP001281147"/>
    </source>
</evidence>
<evidence type="ECO:0000313" key="1">
    <source>
        <dbReference type="EMBL" id="KAK3706719.1"/>
    </source>
</evidence>
<comment type="caution">
    <text evidence="1">The sequence shown here is derived from an EMBL/GenBank/DDBJ whole genome shotgun (WGS) entry which is preliminary data.</text>
</comment>
<gene>
    <name evidence="1" type="ORF">LTR37_012563</name>
</gene>
<dbReference type="Proteomes" id="UP001281147">
    <property type="component" value="Unassembled WGS sequence"/>
</dbReference>
<sequence length="222" mass="25684">MLATSTYTTSAQHAFLPTIPSPLSPRSANIYGWPRMSSLESEKQKPFAKRAVKKAPSPKPDELKERRRNLFLKKVKNGREDRRFEQRGEDIMRLDYMQRQKQWEAELARDAPQTPSDPPDEEEGFELPTSSNAMQISQPLPEDEVDDVLQWENQELEALLSYMPQESEPEDANSQPEQNLWSDDDDYDALFSEFMEEDEMTMSSGQQNQPPPSQDHEEMDIS</sequence>
<accession>A0ACC3MYT6</accession>
<name>A0ACC3MYT6_9PEZI</name>
<proteinExistence type="predicted"/>
<protein>
    <submittedName>
        <fullName evidence="1">Uncharacterized protein</fullName>
    </submittedName>
</protein>
<organism evidence="1 2">
    <name type="scientific">Vermiconidia calcicola</name>
    <dbReference type="NCBI Taxonomy" id="1690605"/>
    <lineage>
        <taxon>Eukaryota</taxon>
        <taxon>Fungi</taxon>
        <taxon>Dikarya</taxon>
        <taxon>Ascomycota</taxon>
        <taxon>Pezizomycotina</taxon>
        <taxon>Dothideomycetes</taxon>
        <taxon>Dothideomycetidae</taxon>
        <taxon>Mycosphaerellales</taxon>
        <taxon>Extremaceae</taxon>
        <taxon>Vermiconidia</taxon>
    </lineage>
</organism>
<reference evidence="1" key="1">
    <citation type="submission" date="2023-07" db="EMBL/GenBank/DDBJ databases">
        <title>Black Yeasts Isolated from many extreme environments.</title>
        <authorList>
            <person name="Coleine C."/>
            <person name="Stajich J.E."/>
            <person name="Selbmann L."/>
        </authorList>
    </citation>
    <scope>NUCLEOTIDE SEQUENCE</scope>
    <source>
        <strain evidence="1">CCFEE 5714</strain>
    </source>
</reference>